<proteinExistence type="predicted"/>
<evidence type="ECO:0000313" key="4">
    <source>
        <dbReference type="EMBL" id="RVX12660.1"/>
    </source>
</evidence>
<organism evidence="4 5">
    <name type="scientific">Vitis vinifera</name>
    <name type="common">Grape</name>
    <dbReference type="NCBI Taxonomy" id="29760"/>
    <lineage>
        <taxon>Eukaryota</taxon>
        <taxon>Viridiplantae</taxon>
        <taxon>Streptophyta</taxon>
        <taxon>Embryophyta</taxon>
        <taxon>Tracheophyta</taxon>
        <taxon>Spermatophyta</taxon>
        <taxon>Magnoliopsida</taxon>
        <taxon>eudicotyledons</taxon>
        <taxon>Gunneridae</taxon>
        <taxon>Pentapetalae</taxon>
        <taxon>rosids</taxon>
        <taxon>Vitales</taxon>
        <taxon>Vitaceae</taxon>
        <taxon>Viteae</taxon>
        <taxon>Vitis</taxon>
    </lineage>
</organism>
<protein>
    <recommendedName>
        <fullName evidence="3">Wall-associated receptor kinase C-terminal domain-containing protein</fullName>
    </recommendedName>
</protein>
<sequence length="239" mass="27369">MSIQMGLHYLFCVGISILICTFVVESYAPVVHKCEACKRFGIFCEENKPLFATSRRQYDQTVESMDYIELLKNGFSLEWTGINCVECQLSIGRCWLRFPFNNETNPECGLRTVVNCTEETPQIQLERGGRHFEVKNIQGEYNYTSCQDYIIHYNHSNHIPPTPPPPPPGCSIIQYPVNISTVGIANLFPLLTSDITLEVHVFPHCWNCLRREGQCQDDEKGKFQCDAHVKDTEASPRIR</sequence>
<reference evidence="4 5" key="1">
    <citation type="journal article" date="2018" name="PLoS Genet.">
        <title>Population sequencing reveals clonal diversity and ancestral inbreeding in the grapevine cultivar Chardonnay.</title>
        <authorList>
            <person name="Roach M.J."/>
            <person name="Johnson D.L."/>
            <person name="Bohlmann J."/>
            <person name="van Vuuren H.J."/>
            <person name="Jones S.J."/>
            <person name="Pretorius I.S."/>
            <person name="Schmidt S.A."/>
            <person name="Borneman A.R."/>
        </authorList>
    </citation>
    <scope>NUCLEOTIDE SEQUENCE [LARGE SCALE GENOMIC DNA]</scope>
    <source>
        <strain evidence="5">cv. Chardonnay</strain>
        <tissue evidence="4">Leaf</tissue>
    </source>
</reference>
<dbReference type="EMBL" id="QGNW01000027">
    <property type="protein sequence ID" value="RVX12660.1"/>
    <property type="molecule type" value="Genomic_DNA"/>
</dbReference>
<dbReference type="AlphaFoldDB" id="A0A438JUM0"/>
<evidence type="ECO:0000256" key="1">
    <source>
        <dbReference type="ARBA" id="ARBA00023180"/>
    </source>
</evidence>
<name>A0A438JUM0_VITVI</name>
<dbReference type="Proteomes" id="UP000288805">
    <property type="component" value="Unassembled WGS sequence"/>
</dbReference>
<gene>
    <name evidence="4" type="ORF">CK203_011768</name>
</gene>
<comment type="caution">
    <text evidence="4">The sequence shown here is derived from an EMBL/GenBank/DDBJ whole genome shotgun (WGS) entry which is preliminary data.</text>
</comment>
<dbReference type="InterPro" id="IPR032872">
    <property type="entry name" value="WAK_assoc_C"/>
</dbReference>
<feature type="chain" id="PRO_5019441354" description="Wall-associated receptor kinase C-terminal domain-containing protein" evidence="2">
    <location>
        <begin position="27"/>
        <end position="239"/>
    </location>
</feature>
<keyword evidence="1" id="KW-0325">Glycoprotein</keyword>
<dbReference type="Pfam" id="PF14380">
    <property type="entry name" value="WAK_assoc"/>
    <property type="match status" value="1"/>
</dbReference>
<keyword evidence="2" id="KW-0732">Signal</keyword>
<accession>A0A438JUM0</accession>
<feature type="domain" description="Wall-associated receptor kinase C-terminal" evidence="3">
    <location>
        <begin position="44"/>
        <end position="95"/>
    </location>
</feature>
<evidence type="ECO:0000313" key="5">
    <source>
        <dbReference type="Proteomes" id="UP000288805"/>
    </source>
</evidence>
<evidence type="ECO:0000256" key="2">
    <source>
        <dbReference type="SAM" id="SignalP"/>
    </source>
</evidence>
<evidence type="ECO:0000259" key="3">
    <source>
        <dbReference type="Pfam" id="PF14380"/>
    </source>
</evidence>
<feature type="signal peptide" evidence="2">
    <location>
        <begin position="1"/>
        <end position="26"/>
    </location>
</feature>